<feature type="region of interest" description="Disordered" evidence="1">
    <location>
        <begin position="294"/>
        <end position="332"/>
    </location>
</feature>
<keyword evidence="2" id="KW-0812">Transmembrane</keyword>
<keyword evidence="2" id="KW-0472">Membrane</keyword>
<name>A0A1Q9EKR8_SYMMI</name>
<feature type="compositionally biased region" description="Basic and acidic residues" evidence="1">
    <location>
        <begin position="263"/>
        <end position="275"/>
    </location>
</feature>
<feature type="region of interest" description="Disordered" evidence="1">
    <location>
        <begin position="771"/>
        <end position="792"/>
    </location>
</feature>
<feature type="compositionally biased region" description="Acidic residues" evidence="1">
    <location>
        <begin position="678"/>
        <end position="703"/>
    </location>
</feature>
<protein>
    <submittedName>
        <fullName evidence="3">Uncharacterized protein</fullName>
    </submittedName>
</protein>
<sequence>MSVALMLPLSMKTKWYFEWDALLEEAVGISEIEVPWAKLRLLKTGALKLAYAGVAGVLCPPLIQAKKVNASRHGPALRQPLFQYRCEAQRWVEDGQDQWICCAGDMACERMLGINGTTVETDWTSLAEVAMMTITVSAVSTLVSMAVVVMVMIRMRGVYILGTLAEQDTNTGGRRAECGGVEAGCMEGTWGLSEVQLQLAIVPNELATAAASQAAEMLWSSEMAWTALAQIPSPVEAPYGSGDLPMYQYKKGPTGSASSFDDSSSRGPDRVRDDSEASVESVWDLLSFVARGPAEERCPRKQHQSSELRQEDDTDNQTTVVEEEEGIDARGSAKETAQEQLLLFLLVVPIACIGGFFVSLVYLKPCGLEADVDAGDVKGEGSSNQKAPKYQTEPWKVDFQFIVKEERLSDDHAADVTVSKALFLRLVELSAALILPQVKAYERAQTILAHKDTERVYDLRDLGASKQLPNVGDQEDPSESPMLAKYTLQSLQQQSTTDMKLRSQVALTPRTSDLGEEEEEKGIWKKSQALMIFGTRDSFFEQFRKDGGEDVVQGADRAGEEVLHISVNRSGRREFDWAYWRFASFHTRTPEIPVTRGRRGSVGRVSLSSCTAAEAMADGLERGLDPEQATGQIEGFCGNIVTEKVMQARTYNEEEDAAERHTLKFHPPTRKRIKEMESAEEENLDEDASEEADDVIAADEDDKPADSGRDASDPESDEGMSALASALDTDSKINPLMQEIEQIRELLGPSDDRRSFILRCERTARVPSGIGLSVHNRRTEEEGPDEGPKAQAKLAEPLPKQLDARGLHDSALELTTTCQPDICFKPESTEDVVAHEAA</sequence>
<proteinExistence type="predicted"/>
<reference evidence="3 4" key="1">
    <citation type="submission" date="2016-02" db="EMBL/GenBank/DDBJ databases">
        <title>Genome analysis of coral dinoflagellate symbionts highlights evolutionary adaptations to a symbiotic lifestyle.</title>
        <authorList>
            <person name="Aranda M."/>
            <person name="Li Y."/>
            <person name="Liew Y.J."/>
            <person name="Baumgarten S."/>
            <person name="Simakov O."/>
            <person name="Wilson M."/>
            <person name="Piel J."/>
            <person name="Ashoor H."/>
            <person name="Bougouffa S."/>
            <person name="Bajic V.B."/>
            <person name="Ryu T."/>
            <person name="Ravasi T."/>
            <person name="Bayer T."/>
            <person name="Micklem G."/>
            <person name="Kim H."/>
            <person name="Bhak J."/>
            <person name="Lajeunesse T.C."/>
            <person name="Voolstra C.R."/>
        </authorList>
    </citation>
    <scope>NUCLEOTIDE SEQUENCE [LARGE SCALE GENOMIC DNA]</scope>
    <source>
        <strain evidence="3 4">CCMP2467</strain>
    </source>
</reference>
<evidence type="ECO:0000313" key="4">
    <source>
        <dbReference type="Proteomes" id="UP000186817"/>
    </source>
</evidence>
<keyword evidence="4" id="KW-1185">Reference proteome</keyword>
<feature type="transmembrane region" description="Helical" evidence="2">
    <location>
        <begin position="129"/>
        <end position="153"/>
    </location>
</feature>
<gene>
    <name evidence="3" type="ORF">AK812_SmicGene8512</name>
</gene>
<organism evidence="3 4">
    <name type="scientific">Symbiodinium microadriaticum</name>
    <name type="common">Dinoflagellate</name>
    <name type="synonym">Zooxanthella microadriatica</name>
    <dbReference type="NCBI Taxonomy" id="2951"/>
    <lineage>
        <taxon>Eukaryota</taxon>
        <taxon>Sar</taxon>
        <taxon>Alveolata</taxon>
        <taxon>Dinophyceae</taxon>
        <taxon>Suessiales</taxon>
        <taxon>Symbiodiniaceae</taxon>
        <taxon>Symbiodinium</taxon>
    </lineage>
</organism>
<feature type="region of interest" description="Disordered" evidence="1">
    <location>
        <begin position="652"/>
        <end position="671"/>
    </location>
</feature>
<evidence type="ECO:0000256" key="1">
    <source>
        <dbReference type="SAM" id="MobiDB-lite"/>
    </source>
</evidence>
<evidence type="ECO:0000256" key="2">
    <source>
        <dbReference type="SAM" id="Phobius"/>
    </source>
</evidence>
<feature type="compositionally biased region" description="Acidic residues" evidence="1">
    <location>
        <begin position="312"/>
        <end position="326"/>
    </location>
</feature>
<dbReference type="OrthoDB" id="10394227at2759"/>
<keyword evidence="2" id="KW-1133">Transmembrane helix</keyword>
<dbReference type="AlphaFoldDB" id="A0A1Q9EKR8"/>
<feature type="transmembrane region" description="Helical" evidence="2">
    <location>
        <begin position="341"/>
        <end position="363"/>
    </location>
</feature>
<dbReference type="EMBL" id="LSRX01000126">
    <property type="protein sequence ID" value="OLQ08043.1"/>
    <property type="molecule type" value="Genomic_DNA"/>
</dbReference>
<evidence type="ECO:0000313" key="3">
    <source>
        <dbReference type="EMBL" id="OLQ08043.1"/>
    </source>
</evidence>
<feature type="region of interest" description="Disordered" evidence="1">
    <location>
        <begin position="676"/>
        <end position="721"/>
    </location>
</feature>
<feature type="region of interest" description="Disordered" evidence="1">
    <location>
        <begin position="246"/>
        <end position="276"/>
    </location>
</feature>
<feature type="compositionally biased region" description="Basic and acidic residues" evidence="1">
    <location>
        <begin position="294"/>
        <end position="311"/>
    </location>
</feature>
<dbReference type="Proteomes" id="UP000186817">
    <property type="component" value="Unassembled WGS sequence"/>
</dbReference>
<comment type="caution">
    <text evidence="3">The sequence shown here is derived from an EMBL/GenBank/DDBJ whole genome shotgun (WGS) entry which is preliminary data.</text>
</comment>
<accession>A0A1Q9EKR8</accession>